<keyword evidence="3" id="KW-1185">Reference proteome</keyword>
<gene>
    <name evidence="2" type="ORF">QQ055_00195</name>
</gene>
<dbReference type="InterPro" id="IPR036779">
    <property type="entry name" value="LysM_dom_sf"/>
</dbReference>
<dbReference type="Gene3D" id="3.10.350.10">
    <property type="entry name" value="LysM domain"/>
    <property type="match status" value="1"/>
</dbReference>
<dbReference type="RefSeq" id="WP_286004016.1">
    <property type="nucleotide sequence ID" value="NZ_JASVEJ010000001.1"/>
</dbReference>
<comment type="caution">
    <text evidence="2">The sequence shown here is derived from an EMBL/GenBank/DDBJ whole genome shotgun (WGS) entry which is preliminary data.</text>
</comment>
<dbReference type="InterPro" id="IPR018392">
    <property type="entry name" value="LysM"/>
</dbReference>
<dbReference type="PANTHER" id="PTHR33734">
    <property type="entry name" value="LYSM DOMAIN-CONTAINING GPI-ANCHORED PROTEIN 2"/>
    <property type="match status" value="1"/>
</dbReference>
<dbReference type="PROSITE" id="PS51782">
    <property type="entry name" value="LYSM"/>
    <property type="match status" value="1"/>
</dbReference>
<organism evidence="2 3">
    <name type="scientific">Geitlerinema calcuttense NRMC-F 0142</name>
    <dbReference type="NCBI Taxonomy" id="2922238"/>
    <lineage>
        <taxon>Bacteria</taxon>
        <taxon>Bacillati</taxon>
        <taxon>Cyanobacteriota</taxon>
        <taxon>Cyanophyceae</taxon>
        <taxon>Geitlerinematales</taxon>
        <taxon>Geitlerinemataceae</taxon>
        <taxon>Geitlerinema</taxon>
    </lineage>
</organism>
<accession>A0ABT7LV37</accession>
<dbReference type="PANTHER" id="PTHR33734:SF22">
    <property type="entry name" value="MEMBRANE-BOUND LYTIC MUREIN TRANSGLYCOSYLASE D"/>
    <property type="match status" value="1"/>
</dbReference>
<dbReference type="EMBL" id="JASVEJ010000001">
    <property type="protein sequence ID" value="MDL5055908.1"/>
    <property type="molecule type" value="Genomic_DNA"/>
</dbReference>
<evidence type="ECO:0000313" key="2">
    <source>
        <dbReference type="EMBL" id="MDL5055908.1"/>
    </source>
</evidence>
<dbReference type="Pfam" id="PF01476">
    <property type="entry name" value="LysM"/>
    <property type="match status" value="1"/>
</dbReference>
<feature type="domain" description="LysM" evidence="1">
    <location>
        <begin position="162"/>
        <end position="206"/>
    </location>
</feature>
<reference evidence="2 3" key="1">
    <citation type="submission" date="2023-06" db="EMBL/GenBank/DDBJ databases">
        <title>Whole genome sequence of Oscillatoria calcuttensis NRMC-F 0142.</title>
        <authorList>
            <person name="Shakena Fathima T."/>
            <person name="Muralitharan G."/>
            <person name="Thajuddin N."/>
        </authorList>
    </citation>
    <scope>NUCLEOTIDE SEQUENCE [LARGE SCALE GENOMIC DNA]</scope>
    <source>
        <strain evidence="2 3">NRMC-F 0142</strain>
    </source>
</reference>
<evidence type="ECO:0000313" key="3">
    <source>
        <dbReference type="Proteomes" id="UP001230986"/>
    </source>
</evidence>
<dbReference type="Proteomes" id="UP001230986">
    <property type="component" value="Unassembled WGS sequence"/>
</dbReference>
<dbReference type="SMART" id="SM00257">
    <property type="entry name" value="LysM"/>
    <property type="match status" value="1"/>
</dbReference>
<protein>
    <submittedName>
        <fullName evidence="2">LysM peptidoglycan-binding domain-containing protein</fullName>
    </submittedName>
</protein>
<name>A0ABT7LV37_9CYAN</name>
<dbReference type="SUPFAM" id="SSF54106">
    <property type="entry name" value="LysM domain"/>
    <property type="match status" value="1"/>
</dbReference>
<evidence type="ECO:0000259" key="1">
    <source>
        <dbReference type="PROSITE" id="PS51782"/>
    </source>
</evidence>
<proteinExistence type="predicted"/>
<sequence length="207" mass="23024">MSYRIAKSLGTLRSQVNAAYPNRDKASDGWIGDAAHAKNTSDHNPWIKIKENSKTVGIVTALDIDKDLSATEKVGRIVDALVLHKDKRIKYIIWNSRIISSYAANGYAAWVWRPYSGKNKHTEHVHISVKAEQQFFDDASDWRLDVSPATPHQPVPEPFVENVYVVQSGDTMTKIAKSFHTTVDALAALNGIADANKLSIGQRLKTK</sequence>
<dbReference type="CDD" id="cd00118">
    <property type="entry name" value="LysM"/>
    <property type="match status" value="1"/>
</dbReference>